<keyword evidence="2" id="KW-1185">Reference proteome</keyword>
<dbReference type="EMBL" id="JAPFFF010000012">
    <property type="protein sequence ID" value="KAK8875955.1"/>
    <property type="molecule type" value="Genomic_DNA"/>
</dbReference>
<comment type="caution">
    <text evidence="1">The sequence shown here is derived from an EMBL/GenBank/DDBJ whole genome shotgun (WGS) entry which is preliminary data.</text>
</comment>
<sequence>MEEKPFHKENDNREFIDYQRIISRGHTSGDNLQSMDVILIGCYFSCPFKDVIYTKSDDSMKTDYVDCHENANIENLNKIEQLDLGQCKGKVTAAPLMPTYVFTDSKYFSKSCQFSETKEFSKTIEFSETKEFSENYRIFRVTYIFKYQTFFRYKSIFQAQKVFLKLTVFQNHLTFHLLMNMLHQANLQNQKHFLKQKNSRNPTFSPKQMIFHQLPLFLDQVN</sequence>
<name>A0ABR2JDW4_9EUKA</name>
<proteinExistence type="predicted"/>
<organism evidence="1 2">
    <name type="scientific">Tritrichomonas musculus</name>
    <dbReference type="NCBI Taxonomy" id="1915356"/>
    <lineage>
        <taxon>Eukaryota</taxon>
        <taxon>Metamonada</taxon>
        <taxon>Parabasalia</taxon>
        <taxon>Tritrichomonadida</taxon>
        <taxon>Tritrichomonadidae</taxon>
        <taxon>Tritrichomonas</taxon>
    </lineage>
</organism>
<evidence type="ECO:0000313" key="2">
    <source>
        <dbReference type="Proteomes" id="UP001470230"/>
    </source>
</evidence>
<dbReference type="Proteomes" id="UP001470230">
    <property type="component" value="Unassembled WGS sequence"/>
</dbReference>
<protein>
    <submittedName>
        <fullName evidence="1">Uncharacterized protein</fullName>
    </submittedName>
</protein>
<evidence type="ECO:0000313" key="1">
    <source>
        <dbReference type="EMBL" id="KAK8875955.1"/>
    </source>
</evidence>
<gene>
    <name evidence="1" type="ORF">M9Y10_006135</name>
</gene>
<accession>A0ABR2JDW4</accession>
<reference evidence="1 2" key="1">
    <citation type="submission" date="2024-04" db="EMBL/GenBank/DDBJ databases">
        <title>Tritrichomonas musculus Genome.</title>
        <authorList>
            <person name="Alves-Ferreira E."/>
            <person name="Grigg M."/>
            <person name="Lorenzi H."/>
            <person name="Galac M."/>
        </authorList>
    </citation>
    <scope>NUCLEOTIDE SEQUENCE [LARGE SCALE GENOMIC DNA]</scope>
    <source>
        <strain evidence="1 2">EAF2021</strain>
    </source>
</reference>